<evidence type="ECO:0000313" key="2">
    <source>
        <dbReference type="Proteomes" id="UP001251870"/>
    </source>
</evidence>
<organism evidence="1 2">
    <name type="scientific">Nesterenkonia aerolata</name>
    <dbReference type="NCBI Taxonomy" id="3074079"/>
    <lineage>
        <taxon>Bacteria</taxon>
        <taxon>Bacillati</taxon>
        <taxon>Actinomycetota</taxon>
        <taxon>Actinomycetes</taxon>
        <taxon>Micrococcales</taxon>
        <taxon>Micrococcaceae</taxon>
        <taxon>Nesterenkonia</taxon>
    </lineage>
</organism>
<dbReference type="RefSeq" id="WP_310547182.1">
    <property type="nucleotide sequence ID" value="NZ_JAVKGR010000001.1"/>
</dbReference>
<sequence length="40" mass="4616">MVHRAGVGDLRKIADYLISEADEMDAWRQAEIARRDQEAE</sequence>
<evidence type="ECO:0000313" key="1">
    <source>
        <dbReference type="EMBL" id="MDR8018197.1"/>
    </source>
</evidence>
<accession>A0ABU2DNV2</accession>
<name>A0ABU2DNV2_9MICC</name>
<dbReference type="Proteomes" id="UP001251870">
    <property type="component" value="Unassembled WGS sequence"/>
</dbReference>
<gene>
    <name evidence="1" type="ORF">RIL96_01270</name>
</gene>
<comment type="caution">
    <text evidence="1">The sequence shown here is derived from an EMBL/GenBank/DDBJ whole genome shotgun (WGS) entry which is preliminary data.</text>
</comment>
<reference evidence="1 2" key="1">
    <citation type="submission" date="2023-09" db="EMBL/GenBank/DDBJ databases">
        <title>Description of three actinobacteria isolated from air of manufacturing shop in a pharmaceutical factory.</title>
        <authorList>
            <person name="Zhang D.-F."/>
        </authorList>
    </citation>
    <scope>NUCLEOTIDE SEQUENCE [LARGE SCALE GENOMIC DNA]</scope>
    <source>
        <strain evidence="1 2">LY-0111</strain>
    </source>
</reference>
<dbReference type="EMBL" id="JAVKGR010000001">
    <property type="protein sequence ID" value="MDR8018197.1"/>
    <property type="molecule type" value="Genomic_DNA"/>
</dbReference>
<proteinExistence type="predicted"/>
<protein>
    <submittedName>
        <fullName evidence="1">Uncharacterized protein</fullName>
    </submittedName>
</protein>
<keyword evidence="2" id="KW-1185">Reference proteome</keyword>